<dbReference type="EMBL" id="RCVZ01000007">
    <property type="protein sequence ID" value="RLQ95063.1"/>
    <property type="molecule type" value="Genomic_DNA"/>
</dbReference>
<feature type="transmembrane region" description="Helical" evidence="2">
    <location>
        <begin position="58"/>
        <end position="80"/>
    </location>
</feature>
<keyword evidence="2" id="KW-0472">Membrane</keyword>
<feature type="region of interest" description="Disordered" evidence="1">
    <location>
        <begin position="96"/>
        <end position="173"/>
    </location>
</feature>
<dbReference type="Pfam" id="PF01476">
    <property type="entry name" value="LysM"/>
    <property type="match status" value="1"/>
</dbReference>
<feature type="region of interest" description="Disordered" evidence="1">
    <location>
        <begin position="1"/>
        <end position="50"/>
    </location>
</feature>
<dbReference type="OrthoDB" id="2583609at2"/>
<dbReference type="SUPFAM" id="SSF54106">
    <property type="entry name" value="LysM domain"/>
    <property type="match status" value="1"/>
</dbReference>
<name>A0A3L7JWF5_9BACI</name>
<dbReference type="Gene3D" id="3.10.350.10">
    <property type="entry name" value="LysM domain"/>
    <property type="match status" value="1"/>
</dbReference>
<keyword evidence="5" id="KW-1185">Reference proteome</keyword>
<dbReference type="SMART" id="SM00257">
    <property type="entry name" value="LysM"/>
    <property type="match status" value="1"/>
</dbReference>
<dbReference type="PROSITE" id="PS51782">
    <property type="entry name" value="LYSM"/>
    <property type="match status" value="1"/>
</dbReference>
<dbReference type="InterPro" id="IPR018392">
    <property type="entry name" value="LysM"/>
</dbReference>
<feature type="compositionally biased region" description="Basic residues" evidence="1">
    <location>
        <begin position="41"/>
        <end position="50"/>
    </location>
</feature>
<dbReference type="RefSeq" id="WP_121680719.1">
    <property type="nucleotide sequence ID" value="NZ_RCVZ01000007.1"/>
</dbReference>
<feature type="compositionally biased region" description="Basic and acidic residues" evidence="1">
    <location>
        <begin position="1"/>
        <end position="12"/>
    </location>
</feature>
<protein>
    <submittedName>
        <fullName evidence="4">LysM peptidoglycan-binding domain-containing protein</fullName>
    </submittedName>
</protein>
<dbReference type="Proteomes" id="UP000276770">
    <property type="component" value="Unassembled WGS sequence"/>
</dbReference>
<organism evidence="4 5">
    <name type="scientific">Falsibacillus albus</name>
    <dbReference type="NCBI Taxonomy" id="2478915"/>
    <lineage>
        <taxon>Bacteria</taxon>
        <taxon>Bacillati</taxon>
        <taxon>Bacillota</taxon>
        <taxon>Bacilli</taxon>
        <taxon>Bacillales</taxon>
        <taxon>Bacillaceae</taxon>
        <taxon>Falsibacillus</taxon>
    </lineage>
</organism>
<keyword evidence="2" id="KW-0812">Transmembrane</keyword>
<evidence type="ECO:0000256" key="2">
    <source>
        <dbReference type="SAM" id="Phobius"/>
    </source>
</evidence>
<keyword evidence="2" id="KW-1133">Transmembrane helix</keyword>
<gene>
    <name evidence="4" type="ORF">D9X91_11210</name>
</gene>
<feature type="compositionally biased region" description="Low complexity" evidence="1">
    <location>
        <begin position="96"/>
        <end position="106"/>
    </location>
</feature>
<sequence length="227" mass="26099">MRTDEYRDQAERLRKRIDKIEPSQSELSENKTRGTLPPRNEHHRQKKKKTKWNPKFPLIKLLMLSFILLPISIFGLYTYFEKHPISTPVLNNGVGEEVSFSSSSEDSSSEHVSAKENNDIDASPDEAQDNKNNGENKNVQQKDKPQDSSAVDVKDKPDSIADEKNENQKKEDELNVVEHTVQSNETIYRIAMNYFHSKDGIEKIKEYNHLPSNDIEVGQVLKIPLPK</sequence>
<dbReference type="InterPro" id="IPR036779">
    <property type="entry name" value="LysM_dom_sf"/>
</dbReference>
<accession>A0A3L7JWF5</accession>
<feature type="compositionally biased region" description="Basic and acidic residues" evidence="1">
    <location>
        <begin position="128"/>
        <end position="173"/>
    </location>
</feature>
<evidence type="ECO:0000313" key="4">
    <source>
        <dbReference type="EMBL" id="RLQ95063.1"/>
    </source>
</evidence>
<dbReference type="CDD" id="cd00118">
    <property type="entry name" value="LysM"/>
    <property type="match status" value="1"/>
</dbReference>
<evidence type="ECO:0000313" key="5">
    <source>
        <dbReference type="Proteomes" id="UP000276770"/>
    </source>
</evidence>
<feature type="domain" description="LysM" evidence="3">
    <location>
        <begin position="177"/>
        <end position="223"/>
    </location>
</feature>
<dbReference type="AlphaFoldDB" id="A0A3L7JWF5"/>
<feature type="compositionally biased region" description="Basic and acidic residues" evidence="1">
    <location>
        <begin position="108"/>
        <end position="118"/>
    </location>
</feature>
<proteinExistence type="predicted"/>
<reference evidence="4 5" key="1">
    <citation type="submission" date="2018-10" db="EMBL/GenBank/DDBJ databases">
        <title>Falsibacillus sp. genome draft.</title>
        <authorList>
            <person name="Shi S."/>
        </authorList>
    </citation>
    <scope>NUCLEOTIDE SEQUENCE [LARGE SCALE GENOMIC DNA]</scope>
    <source>
        <strain evidence="4 5">GY 10110</strain>
    </source>
</reference>
<evidence type="ECO:0000259" key="3">
    <source>
        <dbReference type="PROSITE" id="PS51782"/>
    </source>
</evidence>
<comment type="caution">
    <text evidence="4">The sequence shown here is derived from an EMBL/GenBank/DDBJ whole genome shotgun (WGS) entry which is preliminary data.</text>
</comment>
<evidence type="ECO:0000256" key="1">
    <source>
        <dbReference type="SAM" id="MobiDB-lite"/>
    </source>
</evidence>